<dbReference type="KEGG" id="rha:RHA1_ro11315"/>
<evidence type="ECO:0000256" key="1">
    <source>
        <dbReference type="ARBA" id="ARBA00004496"/>
    </source>
</evidence>
<dbReference type="GO" id="GO:0005737">
    <property type="term" value="C:cytoplasm"/>
    <property type="evidence" value="ECO:0007669"/>
    <property type="project" value="UniProtKB-SubCell"/>
</dbReference>
<dbReference type="PANTHER" id="PTHR38839">
    <property type="entry name" value="TRANSCRIPTIONAL REGULATOR WHID-RELATED"/>
    <property type="match status" value="1"/>
</dbReference>
<keyword evidence="6 12" id="KW-0408">Iron</keyword>
<dbReference type="PANTHER" id="PTHR38839:SF5">
    <property type="entry name" value="TRANSCRIPTIONAL REGULATOR WHID"/>
    <property type="match status" value="1"/>
</dbReference>
<accession>Q0RUS4</accession>
<comment type="function">
    <text evidence="12">Acts as a transcriptional regulator. Probably redox-responsive. The apo- but not holo-form probably binds DNA.</text>
</comment>
<feature type="binding site" evidence="12">
    <location>
        <position position="34"/>
    </location>
    <ligand>
        <name>[4Fe-4S] cluster</name>
        <dbReference type="ChEBI" id="CHEBI:49883"/>
    </ligand>
</feature>
<feature type="binding site" evidence="12">
    <location>
        <position position="73"/>
    </location>
    <ligand>
        <name>[4Fe-4S] cluster</name>
        <dbReference type="ChEBI" id="CHEBI:49883"/>
    </ligand>
</feature>
<dbReference type="HOGENOM" id="CLU_106245_6_1_11"/>
<proteinExistence type="inferred from homology"/>
<dbReference type="InterPro" id="IPR034768">
    <property type="entry name" value="4FE4S_WBL"/>
</dbReference>
<evidence type="ECO:0000256" key="13">
    <source>
        <dbReference type="SAM" id="MobiDB-lite"/>
    </source>
</evidence>
<keyword evidence="11 12" id="KW-0804">Transcription</keyword>
<comment type="subcellular location">
    <subcellularLocation>
        <location evidence="1 12">Cytoplasm</location>
    </subcellularLocation>
</comment>
<dbReference type="GO" id="GO:0003677">
    <property type="term" value="F:DNA binding"/>
    <property type="evidence" value="ECO:0007669"/>
    <property type="project" value="UniProtKB-UniRule"/>
</dbReference>
<feature type="binding site" evidence="12">
    <location>
        <position position="64"/>
    </location>
    <ligand>
        <name>[4Fe-4S] cluster</name>
        <dbReference type="ChEBI" id="CHEBI:49883"/>
    </ligand>
</feature>
<dbReference type="GO" id="GO:0035731">
    <property type="term" value="F:dinitrosyl-iron complex binding"/>
    <property type="evidence" value="ECO:0007669"/>
    <property type="project" value="UniProtKB-UniRule"/>
</dbReference>
<sequence length="106" mass="12087">MAGAREMPMEQTPRSAVTLAPTLDTWSWQLRARCRSMDTEFFFPRVGEPHGARVRRERAAKTICSMCPVQENCREHALATGEYGVWGGTSDTDRRRTRPAPVLRKH</sequence>
<dbReference type="eggNOG" id="ENOG5032BRW">
    <property type="taxonomic scope" value="Bacteria"/>
</dbReference>
<evidence type="ECO:0000256" key="6">
    <source>
        <dbReference type="ARBA" id="ARBA00023004"/>
    </source>
</evidence>
<evidence type="ECO:0000256" key="2">
    <source>
        <dbReference type="ARBA" id="ARBA00006597"/>
    </source>
</evidence>
<keyword evidence="10 12" id="KW-1015">Disulfide bond</keyword>
<name>Q0RUS4_RHOJR</name>
<reference evidence="16" key="1">
    <citation type="journal article" date="2006" name="Proc. Natl. Acad. Sci. U.S.A.">
        <title>The complete genome of Rhodococcus sp. RHA1 provides insights into a catabolic powerhouse.</title>
        <authorList>
            <person name="McLeod M.P."/>
            <person name="Warren R.L."/>
            <person name="Hsiao W.W.L."/>
            <person name="Araki N."/>
            <person name="Myhre M."/>
            <person name="Fernandes C."/>
            <person name="Miyazawa D."/>
            <person name="Wong W."/>
            <person name="Lillquist A.L."/>
            <person name="Wang D."/>
            <person name="Dosanjh M."/>
            <person name="Hara H."/>
            <person name="Petrescu A."/>
            <person name="Morin R.D."/>
            <person name="Yang G."/>
            <person name="Stott J.M."/>
            <person name="Schein J.E."/>
            <person name="Shin H."/>
            <person name="Smailus D."/>
            <person name="Siddiqui A.S."/>
            <person name="Marra M.A."/>
            <person name="Jones S.J.M."/>
            <person name="Holt R."/>
            <person name="Brinkman F.S.L."/>
            <person name="Miyauchi K."/>
            <person name="Fukuda M."/>
            <person name="Davies J.E."/>
            <person name="Mohn W.W."/>
            <person name="Eltis L.D."/>
        </authorList>
    </citation>
    <scope>NUCLEOTIDE SEQUENCE [LARGE SCALE GENOMIC DNA]</scope>
    <source>
        <strain evidence="16">RHA1</strain>
    </source>
</reference>
<dbReference type="Proteomes" id="UP000008710">
    <property type="component" value="Plasmid pRHL3"/>
</dbReference>
<evidence type="ECO:0000256" key="11">
    <source>
        <dbReference type="ARBA" id="ARBA00023163"/>
    </source>
</evidence>
<evidence type="ECO:0000256" key="9">
    <source>
        <dbReference type="ARBA" id="ARBA00023125"/>
    </source>
</evidence>
<evidence type="ECO:0000256" key="4">
    <source>
        <dbReference type="ARBA" id="ARBA00022490"/>
    </source>
</evidence>
<dbReference type="HAMAP" id="MF_01479">
    <property type="entry name" value="WhiB"/>
    <property type="match status" value="1"/>
</dbReference>
<dbReference type="InterPro" id="IPR003482">
    <property type="entry name" value="Whib"/>
</dbReference>
<evidence type="ECO:0000256" key="5">
    <source>
        <dbReference type="ARBA" id="ARBA00022723"/>
    </source>
</evidence>
<comment type="cofactor">
    <cofactor evidence="12">
        <name>[4Fe-4S] cluster</name>
        <dbReference type="ChEBI" id="CHEBI:49883"/>
    </cofactor>
    <text evidence="12">Binds 1 [4Fe-4S] cluster per subunit. Following nitrosylation of the [4Fe-4S] cluster binds 1 [4Fe-8(NO)] cluster per subunit.</text>
</comment>
<evidence type="ECO:0000256" key="8">
    <source>
        <dbReference type="ARBA" id="ARBA00023015"/>
    </source>
</evidence>
<dbReference type="Pfam" id="PF02467">
    <property type="entry name" value="Whib"/>
    <property type="match status" value="1"/>
</dbReference>
<gene>
    <name evidence="12" type="primary">whiB</name>
    <name evidence="15" type="ordered locus">RHA1_ro11315</name>
</gene>
<keyword evidence="5 12" id="KW-0479">Metal-binding</keyword>
<dbReference type="GO" id="GO:0045454">
    <property type="term" value="P:cell redox homeostasis"/>
    <property type="evidence" value="ECO:0007669"/>
    <property type="project" value="TreeGrafter"/>
</dbReference>
<keyword evidence="15" id="KW-0614">Plasmid</keyword>
<dbReference type="GO" id="GO:0047134">
    <property type="term" value="F:protein-disulfide reductase [NAD(P)H] activity"/>
    <property type="evidence" value="ECO:0007669"/>
    <property type="project" value="TreeGrafter"/>
</dbReference>
<feature type="domain" description="4Fe-4S Wbl-type" evidence="14">
    <location>
        <begin position="33"/>
        <end position="96"/>
    </location>
</feature>
<feature type="binding site" evidence="12">
    <location>
        <position position="67"/>
    </location>
    <ligand>
        <name>[4Fe-4S] cluster</name>
        <dbReference type="ChEBI" id="CHEBI:49883"/>
    </ligand>
</feature>
<keyword evidence="7 12" id="KW-0411">Iron-sulfur</keyword>
<geneLocation type="plasmid" evidence="15 16">
    <name>pRHL3</name>
</geneLocation>
<feature type="compositionally biased region" description="Basic residues" evidence="13">
    <location>
        <begin position="95"/>
        <end position="106"/>
    </location>
</feature>
<evidence type="ECO:0000256" key="12">
    <source>
        <dbReference type="HAMAP-Rule" id="MF_01479"/>
    </source>
</evidence>
<keyword evidence="3 12" id="KW-0004">4Fe-4S</keyword>
<organism evidence="15 16">
    <name type="scientific">Rhodococcus jostii (strain RHA1)</name>
    <dbReference type="NCBI Taxonomy" id="101510"/>
    <lineage>
        <taxon>Bacteria</taxon>
        <taxon>Bacillati</taxon>
        <taxon>Actinomycetota</taxon>
        <taxon>Actinomycetes</taxon>
        <taxon>Mycobacteriales</taxon>
        <taxon>Nocardiaceae</taxon>
        <taxon>Rhodococcus</taxon>
    </lineage>
</organism>
<dbReference type="GO" id="GO:0051539">
    <property type="term" value="F:4 iron, 4 sulfur cluster binding"/>
    <property type="evidence" value="ECO:0007669"/>
    <property type="project" value="UniProtKB-UniRule"/>
</dbReference>
<keyword evidence="4 12" id="KW-0963">Cytoplasm</keyword>
<feature type="region of interest" description="Disordered" evidence="13">
    <location>
        <begin position="84"/>
        <end position="106"/>
    </location>
</feature>
<evidence type="ECO:0000313" key="15">
    <source>
        <dbReference type="EMBL" id="ABH00962.1"/>
    </source>
</evidence>
<comment type="similarity">
    <text evidence="2 12">Belongs to the WhiB family.</text>
</comment>
<comment type="PTM">
    <text evidence="12">The Fe-S cluster can be nitrosylated by nitric oxide (NO).</text>
</comment>
<evidence type="ECO:0000256" key="10">
    <source>
        <dbReference type="ARBA" id="ARBA00023157"/>
    </source>
</evidence>
<evidence type="ECO:0000256" key="7">
    <source>
        <dbReference type="ARBA" id="ARBA00023014"/>
    </source>
</evidence>
<keyword evidence="9 12" id="KW-0238">DNA-binding</keyword>
<dbReference type="GO" id="GO:0045892">
    <property type="term" value="P:negative regulation of DNA-templated transcription"/>
    <property type="evidence" value="ECO:0007669"/>
    <property type="project" value="TreeGrafter"/>
</dbReference>
<evidence type="ECO:0000259" key="14">
    <source>
        <dbReference type="PROSITE" id="PS51674"/>
    </source>
</evidence>
<comment type="PTM">
    <text evidence="12">Upon Fe-S cluster removal intramolecular disulfide bonds are formed.</text>
</comment>
<dbReference type="AlphaFoldDB" id="Q0RUS4"/>
<dbReference type="GO" id="GO:0046872">
    <property type="term" value="F:metal ion binding"/>
    <property type="evidence" value="ECO:0007669"/>
    <property type="project" value="UniProtKB-KW"/>
</dbReference>
<dbReference type="PROSITE" id="PS51674">
    <property type="entry name" value="4FE4S_WBL"/>
    <property type="match status" value="1"/>
</dbReference>
<evidence type="ECO:0000256" key="3">
    <source>
        <dbReference type="ARBA" id="ARBA00022485"/>
    </source>
</evidence>
<keyword evidence="8 12" id="KW-0805">Transcription regulation</keyword>
<protein>
    <recommendedName>
        <fullName evidence="12">Transcriptional regulator WhiB</fullName>
    </recommendedName>
</protein>
<dbReference type="EMBL" id="CP000434">
    <property type="protein sequence ID" value="ABH00962.1"/>
    <property type="molecule type" value="Genomic_DNA"/>
</dbReference>
<evidence type="ECO:0000313" key="16">
    <source>
        <dbReference type="Proteomes" id="UP000008710"/>
    </source>
</evidence>